<organism evidence="7 8">
    <name type="scientific">endosymbiont of Escarpia spicata</name>
    <dbReference type="NCBI Taxonomy" id="2200908"/>
    <lineage>
        <taxon>Bacteria</taxon>
        <taxon>Pseudomonadati</taxon>
        <taxon>Pseudomonadota</taxon>
        <taxon>Gammaproteobacteria</taxon>
        <taxon>sulfur-oxidizing symbionts</taxon>
    </lineage>
</organism>
<dbReference type="SMART" id="SM00283">
    <property type="entry name" value="MA"/>
    <property type="match status" value="1"/>
</dbReference>
<dbReference type="InterPro" id="IPR004090">
    <property type="entry name" value="Chemotax_Me-accpt_rcpt"/>
</dbReference>
<evidence type="ECO:0000313" key="7">
    <source>
        <dbReference type="EMBL" id="RDH88382.1"/>
    </source>
</evidence>
<dbReference type="InterPro" id="IPR004089">
    <property type="entry name" value="MCPsignal_dom"/>
</dbReference>
<dbReference type="PROSITE" id="PS50111">
    <property type="entry name" value="CHEMOTAXIS_TRANSDUC_2"/>
    <property type="match status" value="1"/>
</dbReference>
<comment type="caution">
    <text evidence="7">The sequence shown here is derived from an EMBL/GenBank/DDBJ whole genome shotgun (WGS) entry which is preliminary data.</text>
</comment>
<accession>A0A370DVB1</accession>
<evidence type="ECO:0000259" key="6">
    <source>
        <dbReference type="PROSITE" id="PS50111"/>
    </source>
</evidence>
<comment type="subcellular location">
    <subcellularLocation>
        <location evidence="1">Membrane</location>
    </subcellularLocation>
</comment>
<keyword evidence="5" id="KW-1133">Transmembrane helix</keyword>
<dbReference type="EMBL" id="QFXE01000001">
    <property type="protein sequence ID" value="RDH88382.1"/>
    <property type="molecule type" value="Genomic_DNA"/>
</dbReference>
<keyword evidence="5" id="KW-0812">Transmembrane</keyword>
<dbReference type="PANTHER" id="PTHR32089">
    <property type="entry name" value="METHYL-ACCEPTING CHEMOTAXIS PROTEIN MCPB"/>
    <property type="match status" value="1"/>
</dbReference>
<evidence type="ECO:0000256" key="5">
    <source>
        <dbReference type="SAM" id="Phobius"/>
    </source>
</evidence>
<protein>
    <recommendedName>
        <fullName evidence="6">Methyl-accepting transducer domain-containing protein</fullName>
    </recommendedName>
</protein>
<feature type="domain" description="Methyl-accepting transducer" evidence="6">
    <location>
        <begin position="101"/>
        <end position="321"/>
    </location>
</feature>
<keyword evidence="2 4" id="KW-0807">Transducer</keyword>
<name>A0A370DVB1_9GAMM</name>
<evidence type="ECO:0000256" key="3">
    <source>
        <dbReference type="ARBA" id="ARBA00029447"/>
    </source>
</evidence>
<keyword evidence="5" id="KW-0472">Membrane</keyword>
<comment type="similarity">
    <text evidence="3">Belongs to the methyl-accepting chemotaxis (MCP) protein family.</text>
</comment>
<evidence type="ECO:0000256" key="1">
    <source>
        <dbReference type="ARBA" id="ARBA00004370"/>
    </source>
</evidence>
<dbReference type="GO" id="GO:0004888">
    <property type="term" value="F:transmembrane signaling receptor activity"/>
    <property type="evidence" value="ECO:0007669"/>
    <property type="project" value="InterPro"/>
</dbReference>
<dbReference type="GO" id="GO:0006935">
    <property type="term" value="P:chemotaxis"/>
    <property type="evidence" value="ECO:0007669"/>
    <property type="project" value="InterPro"/>
</dbReference>
<dbReference type="PANTHER" id="PTHR32089:SF41">
    <property type="entry name" value="METHYL-ACCEPTING CHEMOTAXIS PROTEIN"/>
    <property type="match status" value="1"/>
</dbReference>
<proteinExistence type="inferred from homology"/>
<dbReference type="AlphaFoldDB" id="A0A370DVB1"/>
<evidence type="ECO:0000256" key="2">
    <source>
        <dbReference type="ARBA" id="ARBA00023224"/>
    </source>
</evidence>
<gene>
    <name evidence="7" type="ORF">DIZ78_00100</name>
</gene>
<dbReference type="GO" id="GO:0007165">
    <property type="term" value="P:signal transduction"/>
    <property type="evidence" value="ECO:0007669"/>
    <property type="project" value="UniProtKB-KW"/>
</dbReference>
<dbReference type="Gene3D" id="1.10.287.950">
    <property type="entry name" value="Methyl-accepting chemotaxis protein"/>
    <property type="match status" value="1"/>
</dbReference>
<keyword evidence="8" id="KW-1185">Reference proteome</keyword>
<evidence type="ECO:0000313" key="8">
    <source>
        <dbReference type="Proteomes" id="UP000254771"/>
    </source>
</evidence>
<dbReference type="PRINTS" id="PR00260">
    <property type="entry name" value="CHEMTRNSDUCR"/>
</dbReference>
<dbReference type="Proteomes" id="UP000254771">
    <property type="component" value="Unassembled WGS sequence"/>
</dbReference>
<feature type="transmembrane region" description="Helical" evidence="5">
    <location>
        <begin position="34"/>
        <end position="52"/>
    </location>
</feature>
<dbReference type="Pfam" id="PF00015">
    <property type="entry name" value="MCPsignal"/>
    <property type="match status" value="1"/>
</dbReference>
<sequence>MKNNIDRILVWAAITLLIIATATAFLSPDSTTTRWLLLISMPLLVFAILWGQRIRARYKRMRRQAHESLTAAIRDYEINSNQVMGKSSQQFNTLRDSIDQAGNIMTNATQRLSGSLAGLEHESTGQREKLQEMVDELLVLVSSDDQKEQTEGIQKFTIETEQLIGRFVTTVTDLKSASDQIAVEFGRMNQQVEGVGNLLNDVNTITAQTDLLALNAAIEAARAGEAGRGFAVVADEVRSLAQRTSQFSEQIRSLLSEIERSIKTVDASVEKATNTDLSVAAKSQESVASMWDEIQGLNNKATHQSQSIAGISENIHHLVSEGIISLQFEDIVNQLLIQIADRSRKMESYLHDVITIQRPSGDLDAAVFQQRAQQLQALLSTADRHFDDLDETAITQSSVDEGEVQLF</sequence>
<dbReference type="SUPFAM" id="SSF58104">
    <property type="entry name" value="Methyl-accepting chemotaxis protein (MCP) signaling domain"/>
    <property type="match status" value="1"/>
</dbReference>
<dbReference type="GO" id="GO:0016020">
    <property type="term" value="C:membrane"/>
    <property type="evidence" value="ECO:0007669"/>
    <property type="project" value="UniProtKB-SubCell"/>
</dbReference>
<reference evidence="7 8" key="1">
    <citation type="journal article" date="2018" name="ISME J.">
        <title>Endosymbiont genomes yield clues of tubeworm success.</title>
        <authorList>
            <person name="Li Y."/>
            <person name="Liles M.R."/>
            <person name="Halanych K.M."/>
        </authorList>
    </citation>
    <scope>NUCLEOTIDE SEQUENCE [LARGE SCALE GENOMIC DNA]</scope>
    <source>
        <strain evidence="7">A1462</strain>
    </source>
</reference>
<evidence type="ECO:0000256" key="4">
    <source>
        <dbReference type="PROSITE-ProRule" id="PRU00284"/>
    </source>
</evidence>